<gene>
    <name evidence="1" type="ORF">F2Q70_00012880</name>
</gene>
<protein>
    <submittedName>
        <fullName evidence="1">Uncharacterized protein</fullName>
    </submittedName>
</protein>
<accession>A0A8S9MDN3</accession>
<dbReference type="EMBL" id="QGKY02000089">
    <property type="protein sequence ID" value="KAF2616338.1"/>
    <property type="molecule type" value="Genomic_DNA"/>
</dbReference>
<proteinExistence type="predicted"/>
<comment type="caution">
    <text evidence="1">The sequence shown here is derived from an EMBL/GenBank/DDBJ whole genome shotgun (WGS) entry which is preliminary data.</text>
</comment>
<evidence type="ECO:0000313" key="1">
    <source>
        <dbReference type="EMBL" id="KAF2616338.1"/>
    </source>
</evidence>
<name>A0A8S9MDN3_BRACR</name>
<organism evidence="1">
    <name type="scientific">Brassica cretica</name>
    <name type="common">Mustard</name>
    <dbReference type="NCBI Taxonomy" id="69181"/>
    <lineage>
        <taxon>Eukaryota</taxon>
        <taxon>Viridiplantae</taxon>
        <taxon>Streptophyta</taxon>
        <taxon>Embryophyta</taxon>
        <taxon>Tracheophyta</taxon>
        <taxon>Spermatophyta</taxon>
        <taxon>Magnoliopsida</taxon>
        <taxon>eudicotyledons</taxon>
        <taxon>Gunneridae</taxon>
        <taxon>Pentapetalae</taxon>
        <taxon>rosids</taxon>
        <taxon>malvids</taxon>
        <taxon>Brassicales</taxon>
        <taxon>Brassicaceae</taxon>
        <taxon>Brassiceae</taxon>
        <taxon>Brassica</taxon>
    </lineage>
</organism>
<reference evidence="1" key="1">
    <citation type="submission" date="2019-12" db="EMBL/GenBank/DDBJ databases">
        <title>Genome sequencing and annotation of Brassica cretica.</title>
        <authorList>
            <person name="Studholme D.J."/>
            <person name="Sarris P.F."/>
        </authorList>
    </citation>
    <scope>NUCLEOTIDE SEQUENCE</scope>
    <source>
        <strain evidence="1">PFS-102/07</strain>
        <tissue evidence="1">Leaf</tissue>
    </source>
</reference>
<sequence>MTITIDFPIIIVSFSHRSSSLFEIVNVVGSGRRTRQRRRIWPENSSSSSDLAGELIVVVGSGRKNLQRRRIWLENS</sequence>
<dbReference type="AlphaFoldDB" id="A0A8S9MDN3"/>